<comment type="subcellular location">
    <subcellularLocation>
        <location evidence="9">Cell membrane</location>
        <topology evidence="9">Multi-pass membrane protein</topology>
    </subcellularLocation>
    <subcellularLocation>
        <location evidence="1">Membrane</location>
        <topology evidence="1">Multi-pass membrane protein</topology>
    </subcellularLocation>
</comment>
<dbReference type="Proteomes" id="UP001617669">
    <property type="component" value="Unassembled WGS sequence"/>
</dbReference>
<feature type="transmembrane region" description="Helical" evidence="9">
    <location>
        <begin position="262"/>
        <end position="279"/>
    </location>
</feature>
<comment type="function">
    <text evidence="9">Converts heme B (protoheme IX) to heme O by substitution of the vinyl group on carbon 2 of heme B porphyrin ring with a hydroxyethyl farnesyl side group.</text>
</comment>
<dbReference type="CDD" id="cd13957">
    <property type="entry name" value="PT_UbiA_Cox10"/>
    <property type="match status" value="1"/>
</dbReference>
<comment type="caution">
    <text evidence="10">The sequence shown here is derived from an EMBL/GenBank/DDBJ whole genome shotgun (WGS) entry which is preliminary data.</text>
</comment>
<feature type="transmembrane region" description="Helical" evidence="9">
    <location>
        <begin position="34"/>
        <end position="58"/>
    </location>
</feature>
<feature type="transmembrane region" description="Helical" evidence="9">
    <location>
        <begin position="12"/>
        <end position="28"/>
    </location>
</feature>
<gene>
    <name evidence="10" type="primary">cyoE</name>
    <name evidence="9" type="synonym">ctaB</name>
    <name evidence="10" type="ORF">ACIKP9_02370</name>
</gene>
<keyword evidence="2 9" id="KW-1003">Cell membrane</keyword>
<dbReference type="InterPro" id="IPR030470">
    <property type="entry name" value="UbiA_prenylTrfase_CS"/>
</dbReference>
<name>A0ABW8GI56_9PROT</name>
<dbReference type="InterPro" id="IPR006369">
    <property type="entry name" value="Protohaem_IX_farnesylTrfase"/>
</dbReference>
<evidence type="ECO:0000256" key="3">
    <source>
        <dbReference type="ARBA" id="ARBA00022679"/>
    </source>
</evidence>
<evidence type="ECO:0000256" key="2">
    <source>
        <dbReference type="ARBA" id="ARBA00022475"/>
    </source>
</evidence>
<dbReference type="GO" id="GO:0008495">
    <property type="term" value="F:protoheme IX farnesyltransferase activity"/>
    <property type="evidence" value="ECO:0007669"/>
    <property type="project" value="UniProtKB-EC"/>
</dbReference>
<dbReference type="PANTHER" id="PTHR43448:SF2">
    <property type="entry name" value="PROTOHEME IX FARNESYLTRANSFERASE, MITOCHONDRIAL"/>
    <property type="match status" value="1"/>
</dbReference>
<evidence type="ECO:0000256" key="9">
    <source>
        <dbReference type="HAMAP-Rule" id="MF_00154"/>
    </source>
</evidence>
<accession>A0ABW8GI56</accession>
<evidence type="ECO:0000256" key="5">
    <source>
        <dbReference type="ARBA" id="ARBA00022989"/>
    </source>
</evidence>
<comment type="similarity">
    <text evidence="9">Belongs to the UbiA prenyltransferase family. Protoheme IX farnesyltransferase subfamily.</text>
</comment>
<dbReference type="EC" id="2.5.1.141" evidence="9"/>
<dbReference type="RefSeq" id="WP_400878803.1">
    <property type="nucleotide sequence ID" value="NZ_JBIWXY010000001.1"/>
</dbReference>
<proteinExistence type="inferred from homology"/>
<feature type="transmembrane region" description="Helical" evidence="9">
    <location>
        <begin position="132"/>
        <end position="152"/>
    </location>
</feature>
<dbReference type="PROSITE" id="PS00943">
    <property type="entry name" value="UBIA"/>
    <property type="match status" value="1"/>
</dbReference>
<dbReference type="InterPro" id="IPR044878">
    <property type="entry name" value="UbiA_sf"/>
</dbReference>
<evidence type="ECO:0000256" key="1">
    <source>
        <dbReference type="ARBA" id="ARBA00004141"/>
    </source>
</evidence>
<feature type="transmembrane region" description="Helical" evidence="9">
    <location>
        <begin position="158"/>
        <end position="181"/>
    </location>
</feature>
<dbReference type="PANTHER" id="PTHR43448">
    <property type="entry name" value="PROTOHEME IX FARNESYLTRANSFERASE, MITOCHONDRIAL"/>
    <property type="match status" value="1"/>
</dbReference>
<evidence type="ECO:0000256" key="6">
    <source>
        <dbReference type="ARBA" id="ARBA00023133"/>
    </source>
</evidence>
<keyword evidence="6 9" id="KW-0350">Heme biosynthesis</keyword>
<organism evidence="10 11">
    <name type="scientific">Methylobacillus methanolivorans</name>
    <dbReference type="NCBI Taxonomy" id="1848927"/>
    <lineage>
        <taxon>Bacteria</taxon>
        <taxon>Pseudomonadati</taxon>
        <taxon>Pseudomonadota</taxon>
        <taxon>Betaproteobacteria</taxon>
        <taxon>Nitrosomonadales</taxon>
        <taxon>Methylophilaceae</taxon>
        <taxon>Methylobacillus</taxon>
    </lineage>
</organism>
<feature type="transmembrane region" description="Helical" evidence="9">
    <location>
        <begin position="79"/>
        <end position="100"/>
    </location>
</feature>
<feature type="transmembrane region" description="Helical" evidence="9">
    <location>
        <begin position="106"/>
        <end position="125"/>
    </location>
</feature>
<evidence type="ECO:0000313" key="10">
    <source>
        <dbReference type="EMBL" id="MFJ5445066.1"/>
    </source>
</evidence>
<evidence type="ECO:0000256" key="8">
    <source>
        <dbReference type="ARBA" id="ARBA00047690"/>
    </source>
</evidence>
<sequence>MKQYLLITKPGIIFGNLISVAGGFFLASRGDIDVALFLATAIGISLVIASGCVLNNYIDRDIDSKMERTRNRVLVRGLIPAKNAVIYGSLLGIIGIALLYATTNMLTVWLSLFGFAIYVGAYSLYLKRNSVYGTLIGSLSGAAPPVIGYCAVSNEFDMGAVILLVIFSLWQMPHSYAIAIFRLKDYTAASIPVLPVKKGILATKKHIVLWIVAFVIAAVMLTLSGYTGNHYLVVAGVISIYWLGIALAGYKTNDDQVWAKKLFMFSIVTITALSVMMSIDFQEPRKDGVWVAARMPTVVEHQIKVD</sequence>
<evidence type="ECO:0000256" key="4">
    <source>
        <dbReference type="ARBA" id="ARBA00022692"/>
    </source>
</evidence>
<keyword evidence="7 9" id="KW-0472">Membrane</keyword>
<comment type="catalytic activity">
    <reaction evidence="8 9">
        <text>heme b + (2E,6E)-farnesyl diphosphate + H2O = Fe(II)-heme o + diphosphate</text>
        <dbReference type="Rhea" id="RHEA:28070"/>
        <dbReference type="ChEBI" id="CHEBI:15377"/>
        <dbReference type="ChEBI" id="CHEBI:33019"/>
        <dbReference type="ChEBI" id="CHEBI:60344"/>
        <dbReference type="ChEBI" id="CHEBI:60530"/>
        <dbReference type="ChEBI" id="CHEBI:175763"/>
        <dbReference type="EC" id="2.5.1.141"/>
    </reaction>
</comment>
<comment type="miscellaneous">
    <text evidence="9">Carbon 2 of the heme B porphyrin ring is defined according to the Fischer nomenclature.</text>
</comment>
<reference evidence="10 11" key="1">
    <citation type="submission" date="2024-11" db="EMBL/GenBank/DDBJ databases">
        <authorList>
            <person name="Kaparullina E.N."/>
            <person name="Delegan Y.A."/>
            <person name="Doronina N.V."/>
        </authorList>
    </citation>
    <scope>NUCLEOTIDE SEQUENCE [LARGE SCALE GENOMIC DNA]</scope>
    <source>
        <strain evidence="10 11">7sh_L</strain>
    </source>
</reference>
<dbReference type="NCBIfam" id="TIGR01473">
    <property type="entry name" value="cyoE_ctaB"/>
    <property type="match status" value="1"/>
</dbReference>
<dbReference type="NCBIfam" id="NF003348">
    <property type="entry name" value="PRK04375.1-1"/>
    <property type="match status" value="1"/>
</dbReference>
<keyword evidence="3 9" id="KW-0808">Transferase</keyword>
<keyword evidence="4 9" id="KW-0812">Transmembrane</keyword>
<protein>
    <recommendedName>
        <fullName evidence="9">Protoheme IX farnesyltransferase</fullName>
        <ecNumber evidence="9">2.5.1.141</ecNumber>
    </recommendedName>
    <alternativeName>
        <fullName evidence="9">Heme B farnesyltransferase</fullName>
    </alternativeName>
    <alternativeName>
        <fullName evidence="9">Heme O synthase</fullName>
    </alternativeName>
</protein>
<keyword evidence="11" id="KW-1185">Reference proteome</keyword>
<dbReference type="Pfam" id="PF01040">
    <property type="entry name" value="UbiA"/>
    <property type="match status" value="1"/>
</dbReference>
<feature type="transmembrane region" description="Helical" evidence="9">
    <location>
        <begin position="207"/>
        <end position="226"/>
    </location>
</feature>
<feature type="transmembrane region" description="Helical" evidence="9">
    <location>
        <begin position="232"/>
        <end position="250"/>
    </location>
</feature>
<keyword evidence="5 9" id="KW-1133">Transmembrane helix</keyword>
<evidence type="ECO:0000313" key="11">
    <source>
        <dbReference type="Proteomes" id="UP001617669"/>
    </source>
</evidence>
<dbReference type="EMBL" id="JBIWXY010000001">
    <property type="protein sequence ID" value="MFJ5445066.1"/>
    <property type="molecule type" value="Genomic_DNA"/>
</dbReference>
<dbReference type="HAMAP" id="MF_00154">
    <property type="entry name" value="CyoE_CtaB"/>
    <property type="match status" value="1"/>
</dbReference>
<comment type="pathway">
    <text evidence="9">Porphyrin-containing compound metabolism; heme O biosynthesis; heme O from protoheme: step 1/1.</text>
</comment>
<dbReference type="Gene3D" id="1.10.357.140">
    <property type="entry name" value="UbiA prenyltransferase"/>
    <property type="match status" value="1"/>
</dbReference>
<evidence type="ECO:0000256" key="7">
    <source>
        <dbReference type="ARBA" id="ARBA00023136"/>
    </source>
</evidence>
<dbReference type="InterPro" id="IPR000537">
    <property type="entry name" value="UbiA_prenyltransferase"/>
</dbReference>